<keyword evidence="3" id="KW-0132">Cell division</keyword>
<keyword evidence="2" id="KW-0067">ATP-binding</keyword>
<organism evidence="3 4">
    <name type="scientific">Paracoccus saliphilus</name>
    <dbReference type="NCBI Taxonomy" id="405559"/>
    <lineage>
        <taxon>Bacteria</taxon>
        <taxon>Pseudomonadati</taxon>
        <taxon>Pseudomonadota</taxon>
        <taxon>Alphaproteobacteria</taxon>
        <taxon>Rhodobacterales</taxon>
        <taxon>Paracoccaceae</taxon>
        <taxon>Paracoccus</taxon>
    </lineage>
</organism>
<dbReference type="Gene3D" id="3.40.50.300">
    <property type="entry name" value="P-loop containing nucleotide triphosphate hydrolases"/>
    <property type="match status" value="2"/>
</dbReference>
<sequence length="403" mass="44731">MRSGRPDFRLPLQSGCARPLAGGRGAWQLAIMVDVSELYHRHVAEGRITADPAQEAVLPELDRLVEGLSDTAAIQPKRRTGWRAWFGGGATEPEPAAQKGLYLWGGVGRGKSMLMDLIVEAAPDKGVRRVHFHEFMQEIQAGLEEARKRGDQDTVRPVAAGVAASVRLLCFDEMQITDIADAMIVGRLFQFLFDQGVSIVTTSNRVPEDLYKNGLNRQLFLPFIDLIRERMEVICLDSDTDYRQNRSSDRQVWFTPADATAHAGLDALWDDLTDGAEPAPCEIEMKGRSFELPACAGTVARAGFWDLCGQPLGPADYLELARRVDALIIDEIPRLGMSNYNEAKRFVTLVDALYEAKVRLIASAAEQPEQLYNEGEGSFEFERTASRLREMQDANWGQSNLGS</sequence>
<dbReference type="GO" id="GO:0051301">
    <property type="term" value="P:cell division"/>
    <property type="evidence" value="ECO:0007669"/>
    <property type="project" value="UniProtKB-KW"/>
</dbReference>
<dbReference type="EMBL" id="FTOU01000001">
    <property type="protein sequence ID" value="SIS54313.1"/>
    <property type="molecule type" value="Genomic_DNA"/>
</dbReference>
<dbReference type="SUPFAM" id="SSF52540">
    <property type="entry name" value="P-loop containing nucleoside triphosphate hydrolases"/>
    <property type="match status" value="1"/>
</dbReference>
<name>A0AA46A423_9RHOB</name>
<evidence type="ECO:0000313" key="4">
    <source>
        <dbReference type="Proteomes" id="UP000186216"/>
    </source>
</evidence>
<dbReference type="GO" id="GO:0016887">
    <property type="term" value="F:ATP hydrolysis activity"/>
    <property type="evidence" value="ECO:0007669"/>
    <property type="project" value="InterPro"/>
</dbReference>
<proteinExistence type="predicted"/>
<evidence type="ECO:0000256" key="2">
    <source>
        <dbReference type="ARBA" id="ARBA00022840"/>
    </source>
</evidence>
<dbReference type="PANTHER" id="PTHR12169">
    <property type="entry name" value="ATPASE N2B"/>
    <property type="match status" value="1"/>
</dbReference>
<dbReference type="NCBIfam" id="NF040713">
    <property type="entry name" value="ZapE"/>
    <property type="match status" value="1"/>
</dbReference>
<dbReference type="InterPro" id="IPR005654">
    <property type="entry name" value="ATPase_AFG1-like"/>
</dbReference>
<reference evidence="3 4" key="1">
    <citation type="submission" date="2017-01" db="EMBL/GenBank/DDBJ databases">
        <authorList>
            <person name="Varghese N."/>
            <person name="Submissions S."/>
        </authorList>
    </citation>
    <scope>NUCLEOTIDE SEQUENCE [LARGE SCALE GENOMIC DNA]</scope>
    <source>
        <strain evidence="3 4">DSM 18447</strain>
    </source>
</reference>
<evidence type="ECO:0000256" key="1">
    <source>
        <dbReference type="ARBA" id="ARBA00022741"/>
    </source>
</evidence>
<dbReference type="Pfam" id="PF03969">
    <property type="entry name" value="AFG1_ATPase"/>
    <property type="match status" value="1"/>
</dbReference>
<evidence type="ECO:0000313" key="3">
    <source>
        <dbReference type="EMBL" id="SIS54313.1"/>
    </source>
</evidence>
<accession>A0AA46A423</accession>
<dbReference type="Proteomes" id="UP000186216">
    <property type="component" value="Unassembled WGS sequence"/>
</dbReference>
<keyword evidence="3" id="KW-0131">Cell cycle</keyword>
<gene>
    <name evidence="3" type="ORF">SAMN05421772_101365</name>
</gene>
<comment type="caution">
    <text evidence="3">The sequence shown here is derived from an EMBL/GenBank/DDBJ whole genome shotgun (WGS) entry which is preliminary data.</text>
</comment>
<dbReference type="GO" id="GO:0005737">
    <property type="term" value="C:cytoplasm"/>
    <property type="evidence" value="ECO:0007669"/>
    <property type="project" value="TreeGrafter"/>
</dbReference>
<dbReference type="AlphaFoldDB" id="A0AA46A423"/>
<dbReference type="PANTHER" id="PTHR12169:SF6">
    <property type="entry name" value="AFG1-LIKE ATPASE"/>
    <property type="match status" value="1"/>
</dbReference>
<dbReference type="InterPro" id="IPR027417">
    <property type="entry name" value="P-loop_NTPase"/>
</dbReference>
<protein>
    <submittedName>
        <fullName evidence="3">Cell division protein ZapE</fullName>
    </submittedName>
</protein>
<keyword evidence="1" id="KW-0547">Nucleotide-binding</keyword>
<dbReference type="GO" id="GO:0005524">
    <property type="term" value="F:ATP binding"/>
    <property type="evidence" value="ECO:0007669"/>
    <property type="project" value="UniProtKB-KW"/>
</dbReference>